<reference evidence="1" key="1">
    <citation type="submission" date="2023-04" db="EMBL/GenBank/DDBJ databases">
        <authorList>
            <consortium name="ELIXIR-Norway"/>
        </authorList>
    </citation>
    <scope>NUCLEOTIDE SEQUENCE [LARGE SCALE GENOMIC DNA]</scope>
</reference>
<accession>A0ABN8ZHU9</accession>
<protein>
    <submittedName>
        <fullName evidence="1">Uncharacterized protein</fullName>
    </submittedName>
</protein>
<proteinExistence type="predicted"/>
<evidence type="ECO:0000313" key="2">
    <source>
        <dbReference type="Proteomes" id="UP001176941"/>
    </source>
</evidence>
<sequence length="159" mass="16981">MTPGLRRLAAAGHPIAEVYLHRSRAVNGQWAGAARLGRREARSHKERAQPAQERVLLGQALLLSFRIGSSDPLLPVYNSCDPGNAQSAETLSNLVSVAQLVSGLSSLTCKLDLLTSVHPPSLSCMACSSHREPDSVNSRLVCILCVSAWPSILQASEDS</sequence>
<organism evidence="1 2">
    <name type="scientific">Rangifer tarandus platyrhynchus</name>
    <name type="common">Svalbard reindeer</name>
    <dbReference type="NCBI Taxonomy" id="3082113"/>
    <lineage>
        <taxon>Eukaryota</taxon>
        <taxon>Metazoa</taxon>
        <taxon>Chordata</taxon>
        <taxon>Craniata</taxon>
        <taxon>Vertebrata</taxon>
        <taxon>Euteleostomi</taxon>
        <taxon>Mammalia</taxon>
        <taxon>Eutheria</taxon>
        <taxon>Laurasiatheria</taxon>
        <taxon>Artiodactyla</taxon>
        <taxon>Ruminantia</taxon>
        <taxon>Pecora</taxon>
        <taxon>Cervidae</taxon>
        <taxon>Odocoileinae</taxon>
        <taxon>Rangifer</taxon>
    </lineage>
</organism>
<keyword evidence="2" id="KW-1185">Reference proteome</keyword>
<dbReference type="Proteomes" id="UP001176941">
    <property type="component" value="Chromosome 30"/>
</dbReference>
<name>A0ABN8ZHU9_RANTA</name>
<dbReference type="EMBL" id="OX459966">
    <property type="protein sequence ID" value="CAI9171419.1"/>
    <property type="molecule type" value="Genomic_DNA"/>
</dbReference>
<gene>
    <name evidence="1" type="ORF">MRATA1EN1_LOCUS20381</name>
</gene>
<evidence type="ECO:0000313" key="1">
    <source>
        <dbReference type="EMBL" id="CAI9171419.1"/>
    </source>
</evidence>